<evidence type="ECO:0000313" key="2">
    <source>
        <dbReference type="Proteomes" id="UP000233343"/>
    </source>
</evidence>
<dbReference type="AlphaFoldDB" id="A0A2N0ZG43"/>
<dbReference type="Pfam" id="PF14305">
    <property type="entry name" value="ATPgrasp_TupA"/>
    <property type="match status" value="1"/>
</dbReference>
<gene>
    <name evidence="1" type="ORF">CWS20_14190</name>
</gene>
<dbReference type="Proteomes" id="UP000233343">
    <property type="component" value="Unassembled WGS sequence"/>
</dbReference>
<evidence type="ECO:0000313" key="1">
    <source>
        <dbReference type="EMBL" id="PKG28475.1"/>
    </source>
</evidence>
<dbReference type="GO" id="GO:0016740">
    <property type="term" value="F:transferase activity"/>
    <property type="evidence" value="ECO:0007669"/>
    <property type="project" value="UniProtKB-KW"/>
</dbReference>
<dbReference type="EMBL" id="PISD01000030">
    <property type="protein sequence ID" value="PKG28475.1"/>
    <property type="molecule type" value="Genomic_DNA"/>
</dbReference>
<dbReference type="InterPro" id="IPR029465">
    <property type="entry name" value="ATPgrasp_TupA"/>
</dbReference>
<accession>A0A2N0ZG43</accession>
<keyword evidence="1" id="KW-0808">Transferase</keyword>
<comment type="caution">
    <text evidence="1">The sequence shown here is derived from an EMBL/GenBank/DDBJ whole genome shotgun (WGS) entry which is preliminary data.</text>
</comment>
<protein>
    <submittedName>
        <fullName evidence="1">Glycosyltransferase</fullName>
    </submittedName>
</protein>
<organism evidence="1 2">
    <name type="scientific">Cytobacillus horneckiae</name>
    <dbReference type="NCBI Taxonomy" id="549687"/>
    <lineage>
        <taxon>Bacteria</taxon>
        <taxon>Bacillati</taxon>
        <taxon>Bacillota</taxon>
        <taxon>Bacilli</taxon>
        <taxon>Bacillales</taxon>
        <taxon>Bacillaceae</taxon>
        <taxon>Cytobacillus</taxon>
    </lineage>
</organism>
<sequence>MLKKNQIIYRMYLKYRFYKTIRICEKRKDMSIEEMKRIIEKEYFLRIKEEIEWENPKKYTDKMQWRKIYYQDKRMTEYSDKILVRDYVKNIIGEEYLIPLLGEWESFDEINFNLLPNSFVLKTNHGSGTNIIVNNKNEFDKKTAKILINGWLKTDFGYSHGFELHYSGITRKIYSEQFIETKEQNLQDFKFLCFDGKAYYCWVDVDRHGDHRRNVYDLDWNLQPWGQSKKNTEKEIAKPAQFNKMVVLAEKLAAGFSHVRVDLYNVDGKIYFGEMTFTNGCGYDLIYPREYDNVLGGIWENYRTS</sequence>
<keyword evidence="2" id="KW-1185">Reference proteome</keyword>
<name>A0A2N0ZG43_9BACI</name>
<dbReference type="SUPFAM" id="SSF56059">
    <property type="entry name" value="Glutathione synthetase ATP-binding domain-like"/>
    <property type="match status" value="1"/>
</dbReference>
<reference evidence="1 2" key="1">
    <citation type="journal article" date="2010" name="Int. J. Syst. Evol. Microbiol.">
        <title>Bacillus horneckiae sp. nov., isolated from a spacecraft-assembly clean room.</title>
        <authorList>
            <person name="Vaishampayan P."/>
            <person name="Probst A."/>
            <person name="Krishnamurthi S."/>
            <person name="Ghosh S."/>
            <person name="Osman S."/>
            <person name="McDowall A."/>
            <person name="Ruckmani A."/>
            <person name="Mayilraj S."/>
            <person name="Venkateswaran K."/>
        </authorList>
    </citation>
    <scope>NUCLEOTIDE SEQUENCE [LARGE SCALE GENOMIC DNA]</scope>
    <source>
        <strain evidence="2">1PO1SC</strain>
    </source>
</reference>
<proteinExistence type="predicted"/>